<comment type="caution">
    <text evidence="5">The sequence shown here is derived from an EMBL/GenBank/DDBJ whole genome shotgun (WGS) entry which is preliminary data.</text>
</comment>
<dbReference type="InterPro" id="IPR025269">
    <property type="entry name" value="SAM-like_dom"/>
</dbReference>
<keyword evidence="2" id="KW-0238">DNA-binding</keyword>
<reference evidence="5" key="1">
    <citation type="submission" date="2020-10" db="EMBL/GenBank/DDBJ databases">
        <authorList>
            <person name="Gilroy R."/>
        </authorList>
    </citation>
    <scope>NUCLEOTIDE SEQUENCE</scope>
    <source>
        <strain evidence="5">2478</strain>
    </source>
</reference>
<dbReference type="AlphaFoldDB" id="A0A9D9IWC9"/>
<dbReference type="InterPro" id="IPR002104">
    <property type="entry name" value="Integrase_catalytic"/>
</dbReference>
<dbReference type="Gene3D" id="1.10.443.10">
    <property type="entry name" value="Intergrase catalytic core"/>
    <property type="match status" value="1"/>
</dbReference>
<protein>
    <submittedName>
        <fullName evidence="5">Site-specific integrase</fullName>
    </submittedName>
</protein>
<keyword evidence="3" id="KW-0233">DNA recombination</keyword>
<dbReference type="Pfam" id="PF00589">
    <property type="entry name" value="Phage_integrase"/>
    <property type="match status" value="1"/>
</dbReference>
<dbReference type="GO" id="GO:0003677">
    <property type="term" value="F:DNA binding"/>
    <property type="evidence" value="ECO:0007669"/>
    <property type="project" value="UniProtKB-KW"/>
</dbReference>
<proteinExistence type="inferred from homology"/>
<evidence type="ECO:0000259" key="4">
    <source>
        <dbReference type="PROSITE" id="PS51898"/>
    </source>
</evidence>
<dbReference type="PROSITE" id="PS51898">
    <property type="entry name" value="TYR_RECOMBINASE"/>
    <property type="match status" value="1"/>
</dbReference>
<dbReference type="Pfam" id="PF13102">
    <property type="entry name" value="Phage_int_SAM_5"/>
    <property type="match status" value="1"/>
</dbReference>
<dbReference type="PANTHER" id="PTHR30349">
    <property type="entry name" value="PHAGE INTEGRASE-RELATED"/>
    <property type="match status" value="1"/>
</dbReference>
<feature type="domain" description="Tyr recombinase" evidence="4">
    <location>
        <begin position="209"/>
        <end position="402"/>
    </location>
</feature>
<evidence type="ECO:0000256" key="1">
    <source>
        <dbReference type="ARBA" id="ARBA00008857"/>
    </source>
</evidence>
<evidence type="ECO:0000256" key="2">
    <source>
        <dbReference type="ARBA" id="ARBA00023125"/>
    </source>
</evidence>
<dbReference type="InterPro" id="IPR050090">
    <property type="entry name" value="Tyrosine_recombinase_XerCD"/>
</dbReference>
<evidence type="ECO:0000313" key="6">
    <source>
        <dbReference type="Proteomes" id="UP000823771"/>
    </source>
</evidence>
<dbReference type="Proteomes" id="UP000823771">
    <property type="component" value="Unassembled WGS sequence"/>
</dbReference>
<dbReference type="GO" id="GO:0006310">
    <property type="term" value="P:DNA recombination"/>
    <property type="evidence" value="ECO:0007669"/>
    <property type="project" value="UniProtKB-KW"/>
</dbReference>
<accession>A0A9D9IWC9</accession>
<dbReference type="Pfam" id="PF17293">
    <property type="entry name" value="Arm-DNA-bind_5"/>
    <property type="match status" value="1"/>
</dbReference>
<dbReference type="SUPFAM" id="SSF56349">
    <property type="entry name" value="DNA breaking-rejoining enzymes"/>
    <property type="match status" value="1"/>
</dbReference>
<dbReference type="InterPro" id="IPR035386">
    <property type="entry name" value="Arm-DNA-bind_5"/>
</dbReference>
<dbReference type="InterPro" id="IPR011010">
    <property type="entry name" value="DNA_brk_join_enz"/>
</dbReference>
<dbReference type="EMBL" id="JADILZ010000109">
    <property type="protein sequence ID" value="MBO8479436.1"/>
    <property type="molecule type" value="Genomic_DNA"/>
</dbReference>
<evidence type="ECO:0000313" key="5">
    <source>
        <dbReference type="EMBL" id="MBO8479436.1"/>
    </source>
</evidence>
<evidence type="ECO:0000256" key="3">
    <source>
        <dbReference type="ARBA" id="ARBA00023172"/>
    </source>
</evidence>
<dbReference type="Gene3D" id="1.10.150.130">
    <property type="match status" value="1"/>
</dbReference>
<gene>
    <name evidence="5" type="ORF">IAB80_11215</name>
</gene>
<dbReference type="PANTHER" id="PTHR30349:SF64">
    <property type="entry name" value="PROPHAGE INTEGRASE INTD-RELATED"/>
    <property type="match status" value="1"/>
</dbReference>
<dbReference type="InterPro" id="IPR013762">
    <property type="entry name" value="Integrase-like_cat_sf"/>
</dbReference>
<dbReference type="GO" id="GO:0015074">
    <property type="term" value="P:DNA integration"/>
    <property type="evidence" value="ECO:0007669"/>
    <property type="project" value="InterPro"/>
</dbReference>
<sequence>MLKYSKDGISVFAILDRRRIKTNGLFPVKVEVIYRRQQKYFPTGVDMSEMEWQNVSGTRKTSEDVVRIENTFHNIRTEVETLLEKGIFSMVTLSLRLGRGSYVTVNSALSSMMDRFRSDGRVNSYYRCRSTLRGLEQFAGRKILFRDVTEEWLGHCEDFWKKEGKSCTTVSIYMRTLKSVMNEAVKKGYVKESASPFGRGRYSVPKGSERKLALSKADIKKIMDFKGTERQERYRDLWLFSYLCNGINFRDMLFLKYGNVSNGEICFIRSKTMHAYGQSKVIRAVLSREMQAIIDKWGNPDDGNPDTYIFPYACSAKDDFSAAHLVRKIIYLCNLSLKKIAREIGIPAFTTYSARHSFATVLQRNGTALSFISESLGHSSLSVTEHYLAGFEYEDRLKNSAALTDFD</sequence>
<name>A0A9D9IWC9_9BACT</name>
<dbReference type="InterPro" id="IPR010998">
    <property type="entry name" value="Integrase_recombinase_N"/>
</dbReference>
<reference evidence="5" key="2">
    <citation type="journal article" date="2021" name="PeerJ">
        <title>Extensive microbial diversity within the chicken gut microbiome revealed by metagenomics and culture.</title>
        <authorList>
            <person name="Gilroy R."/>
            <person name="Ravi A."/>
            <person name="Getino M."/>
            <person name="Pursley I."/>
            <person name="Horton D.L."/>
            <person name="Alikhan N.F."/>
            <person name="Baker D."/>
            <person name="Gharbi K."/>
            <person name="Hall N."/>
            <person name="Watson M."/>
            <person name="Adriaenssens E.M."/>
            <person name="Foster-Nyarko E."/>
            <person name="Jarju S."/>
            <person name="Secka A."/>
            <person name="Antonio M."/>
            <person name="Oren A."/>
            <person name="Chaudhuri R.R."/>
            <person name="La Ragione R."/>
            <person name="Hildebrand F."/>
            <person name="Pallen M.J."/>
        </authorList>
    </citation>
    <scope>NUCLEOTIDE SEQUENCE</scope>
    <source>
        <strain evidence="5">2478</strain>
    </source>
</reference>
<comment type="similarity">
    <text evidence="1">Belongs to the 'phage' integrase family.</text>
</comment>
<organism evidence="5 6">
    <name type="scientific">Candidatus Cryptobacteroides excrementipullorum</name>
    <dbReference type="NCBI Taxonomy" id="2840761"/>
    <lineage>
        <taxon>Bacteria</taxon>
        <taxon>Pseudomonadati</taxon>
        <taxon>Bacteroidota</taxon>
        <taxon>Bacteroidia</taxon>
        <taxon>Bacteroidales</taxon>
        <taxon>Candidatus Cryptobacteroides</taxon>
    </lineage>
</organism>